<dbReference type="EMBL" id="CAJNIZ010001214">
    <property type="protein sequence ID" value="CAE7185348.1"/>
    <property type="molecule type" value="Genomic_DNA"/>
</dbReference>
<name>A0A812IY93_SYMPI</name>
<evidence type="ECO:0000256" key="1">
    <source>
        <dbReference type="SAM" id="MobiDB-lite"/>
    </source>
</evidence>
<evidence type="ECO:0000313" key="3">
    <source>
        <dbReference type="Proteomes" id="UP000649617"/>
    </source>
</evidence>
<sequence length="116" mass="12807">STAPMAENRSFLDAVRARVAEWSFWGQAFWGIWRSNNGSGQMPNRDAFQFFEMTGALLSSLVRRKTIKQEPQGAIAAQALNPGFPHQNEGWMLKGASNAHDAAPFTSDPRPTVSRA</sequence>
<gene>
    <name evidence="2" type="ORF">SPIL2461_LOCUS1245</name>
</gene>
<comment type="caution">
    <text evidence="2">The sequence shown here is derived from an EMBL/GenBank/DDBJ whole genome shotgun (WGS) entry which is preliminary data.</text>
</comment>
<feature type="region of interest" description="Disordered" evidence="1">
    <location>
        <begin position="96"/>
        <end position="116"/>
    </location>
</feature>
<evidence type="ECO:0000313" key="2">
    <source>
        <dbReference type="EMBL" id="CAE7185348.1"/>
    </source>
</evidence>
<feature type="non-terminal residue" evidence="2">
    <location>
        <position position="1"/>
    </location>
</feature>
<keyword evidence="3" id="KW-1185">Reference proteome</keyword>
<dbReference type="Proteomes" id="UP000649617">
    <property type="component" value="Unassembled WGS sequence"/>
</dbReference>
<protein>
    <submittedName>
        <fullName evidence="2">Uncharacterized protein</fullName>
    </submittedName>
</protein>
<dbReference type="AlphaFoldDB" id="A0A812IY93"/>
<organism evidence="2 3">
    <name type="scientific">Symbiodinium pilosum</name>
    <name type="common">Dinoflagellate</name>
    <dbReference type="NCBI Taxonomy" id="2952"/>
    <lineage>
        <taxon>Eukaryota</taxon>
        <taxon>Sar</taxon>
        <taxon>Alveolata</taxon>
        <taxon>Dinophyceae</taxon>
        <taxon>Suessiales</taxon>
        <taxon>Symbiodiniaceae</taxon>
        <taxon>Symbiodinium</taxon>
    </lineage>
</organism>
<accession>A0A812IY93</accession>
<reference evidence="2" key="1">
    <citation type="submission" date="2021-02" db="EMBL/GenBank/DDBJ databases">
        <authorList>
            <person name="Dougan E. K."/>
            <person name="Rhodes N."/>
            <person name="Thang M."/>
            <person name="Chan C."/>
        </authorList>
    </citation>
    <scope>NUCLEOTIDE SEQUENCE</scope>
</reference>
<proteinExistence type="predicted"/>